<dbReference type="EMBL" id="DOEK01000025">
    <property type="protein sequence ID" value="HBP29550.1"/>
    <property type="molecule type" value="Genomic_DNA"/>
</dbReference>
<feature type="transmembrane region" description="Helical" evidence="1">
    <location>
        <begin position="96"/>
        <end position="113"/>
    </location>
</feature>
<evidence type="ECO:0000256" key="1">
    <source>
        <dbReference type="SAM" id="Phobius"/>
    </source>
</evidence>
<gene>
    <name evidence="2" type="ORF">DD666_09065</name>
</gene>
<dbReference type="InterPro" id="IPR037185">
    <property type="entry name" value="EmrE-like"/>
</dbReference>
<feature type="transmembrane region" description="Helical" evidence="1">
    <location>
        <begin position="57"/>
        <end position="76"/>
    </location>
</feature>
<comment type="caution">
    <text evidence="2">The sequence shown here is derived from an EMBL/GenBank/DDBJ whole genome shotgun (WGS) entry which is preliminary data.</text>
</comment>
<sequence>MTYLILSILCSVAVSVLLKVARRQGVDIRQAIAFNYVMACALTWFLLAPSLEPKAGHHFPWLLFAILGIILPVLFVIMSRGVEYAGIVRSDAAQRLSLFLTVLASFVLFGEALSVNRGLSLALAFAALFCLLWKPADTTPGTSVRQGALYLFLIWLGYGVVDMLFKQIAKTGTAFSSGLFLSFVLAGVIMFGYLLVRRTQWNGRSVLGGLLLGLLNFCNILFYIRAHQTFHENPTLVFTVMNIGVISLGTIVGAVVFREKISRINLLGIAFAIIAVLTLYYWTVVSG</sequence>
<feature type="transmembrane region" description="Helical" evidence="1">
    <location>
        <begin position="119"/>
        <end position="136"/>
    </location>
</feature>
<dbReference type="Proteomes" id="UP000264036">
    <property type="component" value="Unassembled WGS sequence"/>
</dbReference>
<feature type="transmembrane region" description="Helical" evidence="1">
    <location>
        <begin position="174"/>
        <end position="194"/>
    </location>
</feature>
<feature type="transmembrane region" description="Helical" evidence="1">
    <location>
        <begin position="236"/>
        <end position="257"/>
    </location>
</feature>
<feature type="transmembrane region" description="Helical" evidence="1">
    <location>
        <begin position="6"/>
        <end position="21"/>
    </location>
</feature>
<protein>
    <recommendedName>
        <fullName evidence="4">EamA domain-containing protein</fullName>
    </recommendedName>
</protein>
<feature type="transmembrane region" description="Helical" evidence="1">
    <location>
        <begin position="33"/>
        <end position="51"/>
    </location>
</feature>
<name>A0A356LEV6_9BURK</name>
<dbReference type="AlphaFoldDB" id="A0A356LEV6"/>
<feature type="transmembrane region" description="Helical" evidence="1">
    <location>
        <begin position="206"/>
        <end position="224"/>
    </location>
</feature>
<feature type="transmembrane region" description="Helical" evidence="1">
    <location>
        <begin position="264"/>
        <end position="282"/>
    </location>
</feature>
<keyword evidence="1" id="KW-0812">Transmembrane</keyword>
<keyword evidence="1" id="KW-1133">Transmembrane helix</keyword>
<evidence type="ECO:0008006" key="4">
    <source>
        <dbReference type="Google" id="ProtNLM"/>
    </source>
</evidence>
<keyword evidence="1" id="KW-0472">Membrane</keyword>
<evidence type="ECO:0000313" key="3">
    <source>
        <dbReference type="Proteomes" id="UP000264036"/>
    </source>
</evidence>
<accession>A0A356LEV6</accession>
<evidence type="ECO:0000313" key="2">
    <source>
        <dbReference type="EMBL" id="HBP29550.1"/>
    </source>
</evidence>
<organism evidence="2 3">
    <name type="scientific">Advenella kashmirensis</name>
    <dbReference type="NCBI Taxonomy" id="310575"/>
    <lineage>
        <taxon>Bacteria</taxon>
        <taxon>Pseudomonadati</taxon>
        <taxon>Pseudomonadota</taxon>
        <taxon>Betaproteobacteria</taxon>
        <taxon>Burkholderiales</taxon>
        <taxon>Alcaligenaceae</taxon>
    </lineage>
</organism>
<feature type="transmembrane region" description="Helical" evidence="1">
    <location>
        <begin position="148"/>
        <end position="168"/>
    </location>
</feature>
<reference evidence="2 3" key="1">
    <citation type="journal article" date="2018" name="Nat. Biotechnol.">
        <title>A standardized bacterial taxonomy based on genome phylogeny substantially revises the tree of life.</title>
        <authorList>
            <person name="Parks D.H."/>
            <person name="Chuvochina M."/>
            <person name="Waite D.W."/>
            <person name="Rinke C."/>
            <person name="Skarshewski A."/>
            <person name="Chaumeil P.A."/>
            <person name="Hugenholtz P."/>
        </authorList>
    </citation>
    <scope>NUCLEOTIDE SEQUENCE [LARGE SCALE GENOMIC DNA]</scope>
    <source>
        <strain evidence="2">UBA10707</strain>
    </source>
</reference>
<dbReference type="SUPFAM" id="SSF103481">
    <property type="entry name" value="Multidrug resistance efflux transporter EmrE"/>
    <property type="match status" value="2"/>
</dbReference>
<proteinExistence type="predicted"/>